<feature type="domain" description="OmpA-like" evidence="3">
    <location>
        <begin position="51"/>
        <end position="171"/>
    </location>
</feature>
<dbReference type="OrthoDB" id="95027at2"/>
<dbReference type="Pfam" id="PF00691">
    <property type="entry name" value="OmpA"/>
    <property type="match status" value="1"/>
</dbReference>
<evidence type="ECO:0000313" key="5">
    <source>
        <dbReference type="Proteomes" id="UP000321892"/>
    </source>
</evidence>
<reference evidence="4 5" key="1">
    <citation type="submission" date="2019-07" db="EMBL/GenBank/DDBJ databases">
        <title>Complete Genome Sequence of Leptotrichia hofstadii Strain JCM16775.</title>
        <authorList>
            <person name="Watanabe S."/>
            <person name="Cui L."/>
        </authorList>
    </citation>
    <scope>NUCLEOTIDE SEQUENCE [LARGE SCALE GENOMIC DNA]</scope>
    <source>
        <strain evidence="4 5">JCM16775</strain>
    </source>
</reference>
<dbReference type="InterPro" id="IPR050330">
    <property type="entry name" value="Bact_OuterMem_StrucFunc"/>
</dbReference>
<dbReference type="Proteomes" id="UP000321892">
    <property type="component" value="Chromosome"/>
</dbReference>
<dbReference type="PANTHER" id="PTHR30329:SF21">
    <property type="entry name" value="LIPOPROTEIN YIAD-RELATED"/>
    <property type="match status" value="1"/>
</dbReference>
<dbReference type="EMBL" id="AP019823">
    <property type="protein sequence ID" value="BBM37906.1"/>
    <property type="molecule type" value="Genomic_DNA"/>
</dbReference>
<feature type="chain" id="PRO_5021774780" evidence="2">
    <location>
        <begin position="19"/>
        <end position="180"/>
    </location>
</feature>
<proteinExistence type="predicted"/>
<evidence type="ECO:0000259" key="3">
    <source>
        <dbReference type="PROSITE" id="PS51123"/>
    </source>
</evidence>
<evidence type="ECO:0000256" key="1">
    <source>
        <dbReference type="PROSITE-ProRule" id="PRU00473"/>
    </source>
</evidence>
<dbReference type="AlphaFoldDB" id="A0A510JFJ8"/>
<keyword evidence="1" id="KW-0472">Membrane</keyword>
<name>A0A510JFJ8_9FUSO</name>
<feature type="signal peptide" evidence="2">
    <location>
        <begin position="1"/>
        <end position="18"/>
    </location>
</feature>
<dbReference type="RefSeq" id="WP_026745580.1">
    <property type="nucleotide sequence ID" value="NZ_AP019823.1"/>
</dbReference>
<sequence>MKKLIILLMIVTGMSVQAEEILKKEEKVNTENTKYIPEPPKSTQIICGFPPCDLTYGKCVVRGFKVDGEKMNESESYDLKYIANMLNTHIEKGSLEIIGHTDSTGSKKHNLKLSLERAINAAKLLREYGLDKRFSIVKIIGKGGEEPMDTNETVEGRYNNRRIEIILNDLEYKESRFINE</sequence>
<dbReference type="KEGG" id="lhf:JCM16775_0607"/>
<dbReference type="InterPro" id="IPR006665">
    <property type="entry name" value="OmpA-like"/>
</dbReference>
<accession>A0A510JFJ8</accession>
<evidence type="ECO:0000256" key="2">
    <source>
        <dbReference type="SAM" id="SignalP"/>
    </source>
</evidence>
<keyword evidence="2" id="KW-0732">Signal</keyword>
<protein>
    <submittedName>
        <fullName evidence="4">OmpA family protein</fullName>
    </submittedName>
</protein>
<gene>
    <name evidence="4" type="ORF">JCM16775_0607</name>
</gene>
<evidence type="ECO:0000313" key="4">
    <source>
        <dbReference type="EMBL" id="BBM37906.1"/>
    </source>
</evidence>
<dbReference type="CDD" id="cd07185">
    <property type="entry name" value="OmpA_C-like"/>
    <property type="match status" value="1"/>
</dbReference>
<organism evidence="4 5">
    <name type="scientific">Leptotrichia hofstadii</name>
    <dbReference type="NCBI Taxonomy" id="157688"/>
    <lineage>
        <taxon>Bacteria</taxon>
        <taxon>Fusobacteriati</taxon>
        <taxon>Fusobacteriota</taxon>
        <taxon>Fusobacteriia</taxon>
        <taxon>Fusobacteriales</taxon>
        <taxon>Leptotrichiaceae</taxon>
        <taxon>Leptotrichia</taxon>
    </lineage>
</organism>
<keyword evidence="5" id="KW-1185">Reference proteome</keyword>
<dbReference type="PANTHER" id="PTHR30329">
    <property type="entry name" value="STATOR ELEMENT OF FLAGELLAR MOTOR COMPLEX"/>
    <property type="match status" value="1"/>
</dbReference>
<dbReference type="GO" id="GO:0016020">
    <property type="term" value="C:membrane"/>
    <property type="evidence" value="ECO:0007669"/>
    <property type="project" value="UniProtKB-UniRule"/>
</dbReference>
<dbReference type="InterPro" id="IPR036737">
    <property type="entry name" value="OmpA-like_sf"/>
</dbReference>
<dbReference type="SUPFAM" id="SSF103088">
    <property type="entry name" value="OmpA-like"/>
    <property type="match status" value="1"/>
</dbReference>
<dbReference type="PROSITE" id="PS51123">
    <property type="entry name" value="OMPA_2"/>
    <property type="match status" value="1"/>
</dbReference>
<dbReference type="Gene3D" id="3.30.1330.60">
    <property type="entry name" value="OmpA-like domain"/>
    <property type="match status" value="1"/>
</dbReference>